<dbReference type="AlphaFoldDB" id="A0A099I7A6"/>
<dbReference type="InterPro" id="IPR016152">
    <property type="entry name" value="PTrfase/Anion_transptr"/>
</dbReference>
<evidence type="ECO:0000256" key="2">
    <source>
        <dbReference type="ARBA" id="ARBA00023015"/>
    </source>
</evidence>
<comment type="caution">
    <text evidence="6">The sequence shown here is derived from an EMBL/GenBank/DDBJ whole genome shotgun (WGS) entry which is preliminary data.</text>
</comment>
<evidence type="ECO:0000256" key="1">
    <source>
        <dbReference type="ARBA" id="ARBA00022737"/>
    </source>
</evidence>
<dbReference type="CDD" id="cd00211">
    <property type="entry name" value="PTS_IIA_fru"/>
    <property type="match status" value="1"/>
</dbReference>
<evidence type="ECO:0000256" key="3">
    <source>
        <dbReference type="ARBA" id="ARBA00023163"/>
    </source>
</evidence>
<dbReference type="SUPFAM" id="SSF55804">
    <property type="entry name" value="Phoshotransferase/anion transport protein"/>
    <property type="match status" value="1"/>
</dbReference>
<dbReference type="Pfam" id="PF00874">
    <property type="entry name" value="PRD"/>
    <property type="match status" value="2"/>
</dbReference>
<name>A0A099I7A6_CLOIN</name>
<reference evidence="6 7" key="1">
    <citation type="submission" date="2014-08" db="EMBL/GenBank/DDBJ databases">
        <title>Clostridium innocuum, an unnegligible vancomycin-resistant pathogen causing extra-intestinal infections.</title>
        <authorList>
            <person name="Feng Y."/>
            <person name="Chiu C.-H."/>
        </authorList>
    </citation>
    <scope>NUCLEOTIDE SEQUENCE [LARGE SCALE GENOMIC DNA]</scope>
    <source>
        <strain evidence="6 7">AN88</strain>
    </source>
</reference>
<evidence type="ECO:0000313" key="6">
    <source>
        <dbReference type="EMBL" id="KGJ52768.1"/>
    </source>
</evidence>
<keyword evidence="2" id="KW-0805">Transcription regulation</keyword>
<proteinExistence type="predicted"/>
<evidence type="ECO:0000259" key="5">
    <source>
        <dbReference type="PROSITE" id="PS51372"/>
    </source>
</evidence>
<feature type="domain" description="PTS EIIA type-2" evidence="4">
    <location>
        <begin position="513"/>
        <end position="656"/>
    </location>
</feature>
<accession>A0A099I7A6</accession>
<dbReference type="EMBL" id="JQIF01000054">
    <property type="protein sequence ID" value="KGJ52768.1"/>
    <property type="molecule type" value="Genomic_DNA"/>
</dbReference>
<keyword evidence="6" id="KW-0813">Transport</keyword>
<evidence type="ECO:0000259" key="4">
    <source>
        <dbReference type="PROSITE" id="PS51094"/>
    </source>
</evidence>
<feature type="domain" description="PRD" evidence="5">
    <location>
        <begin position="190"/>
        <end position="295"/>
    </location>
</feature>
<feature type="domain" description="PRD" evidence="5">
    <location>
        <begin position="304"/>
        <end position="411"/>
    </location>
</feature>
<dbReference type="PROSITE" id="PS51372">
    <property type="entry name" value="PRD_2"/>
    <property type="match status" value="2"/>
</dbReference>
<dbReference type="PROSITE" id="PS00372">
    <property type="entry name" value="PTS_EIIA_TYPE_2_HIS"/>
    <property type="match status" value="1"/>
</dbReference>
<dbReference type="Pfam" id="PF00359">
    <property type="entry name" value="PTS_EIIA_2"/>
    <property type="match status" value="1"/>
</dbReference>
<dbReference type="Gene3D" id="3.40.930.10">
    <property type="entry name" value="Mannitol-specific EII, Chain A"/>
    <property type="match status" value="1"/>
</dbReference>
<dbReference type="InterPro" id="IPR050661">
    <property type="entry name" value="BglG_antiterminators"/>
</dbReference>
<dbReference type="PROSITE" id="PS51094">
    <property type="entry name" value="PTS_EIIA_TYPE_2"/>
    <property type="match status" value="1"/>
</dbReference>
<dbReference type="GO" id="GO:0006355">
    <property type="term" value="P:regulation of DNA-templated transcription"/>
    <property type="evidence" value="ECO:0007669"/>
    <property type="project" value="InterPro"/>
</dbReference>
<dbReference type="Proteomes" id="UP000030008">
    <property type="component" value="Unassembled WGS sequence"/>
</dbReference>
<dbReference type="SUPFAM" id="SSF63520">
    <property type="entry name" value="PTS-regulatory domain, PRD"/>
    <property type="match status" value="2"/>
</dbReference>
<keyword evidence="1" id="KW-0677">Repeat</keyword>
<keyword evidence="3" id="KW-0804">Transcription</keyword>
<gene>
    <name evidence="6" type="ORF">CIAN88_13110</name>
</gene>
<dbReference type="InterPro" id="IPR011608">
    <property type="entry name" value="PRD"/>
</dbReference>
<sequence length="656" mass="77367">MLSRRQKDILQQLERADDFISIRTLCETCSLSEKTMLSELTVIDAILQEQEIGVLIRKRGSGVSLQLQKNKRRQYEMLLHTRQDQEEAFIVRSLFFHNADHVWSEKRFCEVLHAGRHVVHGYLRELSEFCCNYSIVIRNRQKYGILVKGDEFHIRDCIIALFMERSDYPFVKGKVGQILDEQQSKQFQELFQGFLYHPLETCVLELEKDCHVYLDHISRLNVFLHLCMCILRVQQKAFVDMRQEQMDMLHKKQRSNRLLKVFETLEAIYHIPLPEQEKCYIQLYLDIYGLVDDSMFDVVREDLEHTEHFHTFVDQFLDILNGILSISIDREEELMEGLLTHLAGTIIRLKNGVRIHNPLLHEVRSSFSSIYQATWATSILFDQYYSVTITEDEIAYIALYLGVVREKTDYDLHVCLLVKRYDNVTRILREQIQKLHHAIRIDAIMNEQEYQSRKQHRRWDLVISTIDLHDDFPQIHVNEILKEEDCLYIRSIVNHILDKKILHSENNLPHAESMFDENLIFLEQSVENKEELLKQICEKLLKAGYVKEPFFSSVMQREREISTEIGSGVAIPHGNAQYVNDTVIVYAGLQKTIPWGRDEHVQHVFLPVISASNKNEVERSIKNFYRRLIALIEHGEIRRLLDMRDAAEVIAHFEDK</sequence>
<dbReference type="PANTHER" id="PTHR30185">
    <property type="entry name" value="CRYPTIC BETA-GLUCOSIDE BGL OPERON ANTITERMINATOR"/>
    <property type="match status" value="1"/>
</dbReference>
<organism evidence="6 7">
    <name type="scientific">Clostridium innocuum</name>
    <dbReference type="NCBI Taxonomy" id="1522"/>
    <lineage>
        <taxon>Bacteria</taxon>
        <taxon>Bacillati</taxon>
        <taxon>Bacillota</taxon>
        <taxon>Clostridia</taxon>
        <taxon>Eubacteriales</taxon>
        <taxon>Clostridiaceae</taxon>
        <taxon>Clostridium</taxon>
    </lineage>
</organism>
<keyword evidence="6" id="KW-0762">Sugar transport</keyword>
<evidence type="ECO:0000313" key="7">
    <source>
        <dbReference type="Proteomes" id="UP000030008"/>
    </source>
</evidence>
<dbReference type="Gene3D" id="1.10.1790.10">
    <property type="entry name" value="PRD domain"/>
    <property type="match status" value="2"/>
</dbReference>
<dbReference type="InterPro" id="IPR002178">
    <property type="entry name" value="PTS_EIIA_type-2_dom"/>
</dbReference>
<protein>
    <submittedName>
        <fullName evidence="6">PTS sugar transporter subunit IIA</fullName>
    </submittedName>
</protein>
<dbReference type="RefSeq" id="WP_044905843.1">
    <property type="nucleotide sequence ID" value="NZ_JQIF01000054.1"/>
</dbReference>
<dbReference type="PANTHER" id="PTHR30185:SF18">
    <property type="entry name" value="TRANSCRIPTIONAL REGULATOR MTLR"/>
    <property type="match status" value="1"/>
</dbReference>
<dbReference type="InterPro" id="IPR036634">
    <property type="entry name" value="PRD_sf"/>
</dbReference>